<dbReference type="OrthoDB" id="1269385at2"/>
<dbReference type="Proteomes" id="UP000319175">
    <property type="component" value="Unassembled WGS sequence"/>
</dbReference>
<comment type="caution">
    <text evidence="1">The sequence shown here is derived from an EMBL/GenBank/DDBJ whole genome shotgun (WGS) entry which is preliminary data.</text>
</comment>
<evidence type="ECO:0000313" key="1">
    <source>
        <dbReference type="EMBL" id="TPD73752.1"/>
    </source>
</evidence>
<organism evidence="1 2">
    <name type="scientific">Flavobacterium microcysteis</name>
    <dbReference type="NCBI Taxonomy" id="2596891"/>
    <lineage>
        <taxon>Bacteria</taxon>
        <taxon>Pseudomonadati</taxon>
        <taxon>Bacteroidota</taxon>
        <taxon>Flavobacteriia</taxon>
        <taxon>Flavobacteriales</taxon>
        <taxon>Flavobacteriaceae</taxon>
        <taxon>Flavobacterium</taxon>
    </lineage>
</organism>
<gene>
    <name evidence="1" type="ORF">FJA49_00210</name>
</gene>
<dbReference type="EMBL" id="VFJE01000044">
    <property type="protein sequence ID" value="TPD73752.1"/>
    <property type="molecule type" value="Genomic_DNA"/>
</dbReference>
<proteinExistence type="predicted"/>
<name>A0A501QML1_9FLAO</name>
<dbReference type="AlphaFoldDB" id="A0A501QML1"/>
<dbReference type="RefSeq" id="WP_139997624.1">
    <property type="nucleotide sequence ID" value="NZ_VFJE01000044.1"/>
</dbReference>
<reference evidence="1 2" key="2">
    <citation type="submission" date="2019-06" db="EMBL/GenBank/DDBJ databases">
        <authorList>
            <person name="Seo Y."/>
        </authorList>
    </citation>
    <scope>NUCLEOTIDE SEQUENCE [LARGE SCALE GENOMIC DNA]</scope>
    <source>
        <strain evidence="1 2">MaA-Y11</strain>
    </source>
</reference>
<keyword evidence="2" id="KW-1185">Reference proteome</keyword>
<evidence type="ECO:0000313" key="2">
    <source>
        <dbReference type="Proteomes" id="UP000319175"/>
    </source>
</evidence>
<reference evidence="1 2" key="1">
    <citation type="submission" date="2019-06" db="EMBL/GenBank/DDBJ databases">
        <title>Flavobacterium sp. MaA-Y11 from geoumgang.</title>
        <authorList>
            <person name="Jeong S."/>
        </authorList>
    </citation>
    <scope>NUCLEOTIDE SEQUENCE [LARGE SCALE GENOMIC DNA]</scope>
    <source>
        <strain evidence="1 2">MaA-Y11</strain>
    </source>
</reference>
<sequence>MSDFLDYNAIKRKIESETCSKHNEKPEFKKNIKGFEINACCEEFRGKLAKKAEKIVVDETKSAMEKMLKNAFKK</sequence>
<protein>
    <submittedName>
        <fullName evidence="1">Uncharacterized protein</fullName>
    </submittedName>
</protein>
<accession>A0A501QML1</accession>